<dbReference type="InterPro" id="IPR049326">
    <property type="entry name" value="Rhodopsin_dom_fungi"/>
</dbReference>
<dbReference type="InterPro" id="IPR052337">
    <property type="entry name" value="SAT4-like"/>
</dbReference>
<evidence type="ECO:0000313" key="10">
    <source>
        <dbReference type="Proteomes" id="UP000800038"/>
    </source>
</evidence>
<evidence type="ECO:0000256" key="1">
    <source>
        <dbReference type="ARBA" id="ARBA00004141"/>
    </source>
</evidence>
<feature type="transmembrane region" description="Helical" evidence="7">
    <location>
        <begin position="178"/>
        <end position="200"/>
    </location>
</feature>
<evidence type="ECO:0000256" key="4">
    <source>
        <dbReference type="ARBA" id="ARBA00023136"/>
    </source>
</evidence>
<dbReference type="PANTHER" id="PTHR33048">
    <property type="entry name" value="PTH11-LIKE INTEGRAL MEMBRANE PROTEIN (AFU_ORTHOLOGUE AFUA_5G11245)"/>
    <property type="match status" value="1"/>
</dbReference>
<accession>A0A6A5SST0</accession>
<dbReference type="Pfam" id="PF20684">
    <property type="entry name" value="Fung_rhodopsin"/>
    <property type="match status" value="1"/>
</dbReference>
<feature type="transmembrane region" description="Helical" evidence="7">
    <location>
        <begin position="244"/>
        <end position="266"/>
    </location>
</feature>
<evidence type="ECO:0000259" key="8">
    <source>
        <dbReference type="Pfam" id="PF20684"/>
    </source>
</evidence>
<dbReference type="AlphaFoldDB" id="A0A6A5SST0"/>
<evidence type="ECO:0000256" key="7">
    <source>
        <dbReference type="SAM" id="Phobius"/>
    </source>
</evidence>
<evidence type="ECO:0000256" key="2">
    <source>
        <dbReference type="ARBA" id="ARBA00022692"/>
    </source>
</evidence>
<dbReference type="OrthoDB" id="3903189at2759"/>
<keyword evidence="2 7" id="KW-0812">Transmembrane</keyword>
<keyword evidence="4 7" id="KW-0472">Membrane</keyword>
<sequence length="411" mass="46369">MASFPQQLAVQSWTLYSIGMFVICLRTFARWRRVRCPSQFAVDDWIMITAVPVFYTGLLVCLNIIATGGGSNLFPPEQFSTFTQEEIDERIKGSKIVVVSEQCMLNVIWTLKACMLFMFTRMMKATTNLKWIKFVAAWVIVGWLAVQIAFFTACRPFVGYWGMPPPNPQCTTLQRYAIVQAAFNLSSDILIIAIPIPMIVSLSLPLRQKIGLGILFSMGTFVIVAAILTKIYNLSDIYATTYMLWYTREASVAVYVANLPGIWPLLREHIRFLREHTNSYTTRSSKPPHYGNGSQQYGKLSKNTRSRVRTFTNLESDEVELGTSFAKSGARSVNSLEKSKSSENPFASVAVSGRPSRESDERDDWKGAQFMGVQVDTKVEIQRDSWNGAQLEEVQVRVVRIEGPEAQAGRR</sequence>
<protein>
    <recommendedName>
        <fullName evidence="8">Rhodopsin domain-containing protein</fullName>
    </recommendedName>
</protein>
<dbReference type="PANTHER" id="PTHR33048:SF149">
    <property type="entry name" value="UBID FAMILY DECARBOXYLASE"/>
    <property type="match status" value="1"/>
</dbReference>
<evidence type="ECO:0000256" key="3">
    <source>
        <dbReference type="ARBA" id="ARBA00022989"/>
    </source>
</evidence>
<feature type="transmembrane region" description="Helical" evidence="7">
    <location>
        <begin position="41"/>
        <end position="66"/>
    </location>
</feature>
<dbReference type="GO" id="GO:0016020">
    <property type="term" value="C:membrane"/>
    <property type="evidence" value="ECO:0007669"/>
    <property type="project" value="UniProtKB-SubCell"/>
</dbReference>
<feature type="transmembrane region" description="Helical" evidence="7">
    <location>
        <begin position="104"/>
        <end position="123"/>
    </location>
</feature>
<feature type="transmembrane region" description="Helical" evidence="7">
    <location>
        <begin position="135"/>
        <end position="158"/>
    </location>
</feature>
<organism evidence="9 10">
    <name type="scientific">Clathrospora elynae</name>
    <dbReference type="NCBI Taxonomy" id="706981"/>
    <lineage>
        <taxon>Eukaryota</taxon>
        <taxon>Fungi</taxon>
        <taxon>Dikarya</taxon>
        <taxon>Ascomycota</taxon>
        <taxon>Pezizomycotina</taxon>
        <taxon>Dothideomycetes</taxon>
        <taxon>Pleosporomycetidae</taxon>
        <taxon>Pleosporales</taxon>
        <taxon>Diademaceae</taxon>
        <taxon>Clathrospora</taxon>
    </lineage>
</organism>
<evidence type="ECO:0000256" key="6">
    <source>
        <dbReference type="SAM" id="MobiDB-lite"/>
    </source>
</evidence>
<feature type="domain" description="Rhodopsin" evidence="8">
    <location>
        <begin position="31"/>
        <end position="267"/>
    </location>
</feature>
<comment type="subcellular location">
    <subcellularLocation>
        <location evidence="1">Membrane</location>
        <topology evidence="1">Multi-pass membrane protein</topology>
    </subcellularLocation>
</comment>
<name>A0A6A5SST0_9PLEO</name>
<dbReference type="Proteomes" id="UP000800038">
    <property type="component" value="Unassembled WGS sequence"/>
</dbReference>
<feature type="compositionally biased region" description="Polar residues" evidence="6">
    <location>
        <begin position="292"/>
        <end position="301"/>
    </location>
</feature>
<evidence type="ECO:0000256" key="5">
    <source>
        <dbReference type="ARBA" id="ARBA00038359"/>
    </source>
</evidence>
<feature type="region of interest" description="Disordered" evidence="6">
    <location>
        <begin position="279"/>
        <end position="304"/>
    </location>
</feature>
<keyword evidence="3 7" id="KW-1133">Transmembrane helix</keyword>
<keyword evidence="10" id="KW-1185">Reference proteome</keyword>
<feature type="compositionally biased region" description="Basic and acidic residues" evidence="6">
    <location>
        <begin position="355"/>
        <end position="366"/>
    </location>
</feature>
<comment type="similarity">
    <text evidence="5">Belongs to the SAT4 family.</text>
</comment>
<evidence type="ECO:0000313" key="9">
    <source>
        <dbReference type="EMBL" id="KAF1942649.1"/>
    </source>
</evidence>
<feature type="transmembrane region" description="Helical" evidence="7">
    <location>
        <begin position="12"/>
        <end position="29"/>
    </location>
</feature>
<reference evidence="9" key="1">
    <citation type="journal article" date="2020" name="Stud. Mycol.">
        <title>101 Dothideomycetes genomes: a test case for predicting lifestyles and emergence of pathogens.</title>
        <authorList>
            <person name="Haridas S."/>
            <person name="Albert R."/>
            <person name="Binder M."/>
            <person name="Bloem J."/>
            <person name="Labutti K."/>
            <person name="Salamov A."/>
            <person name="Andreopoulos B."/>
            <person name="Baker S."/>
            <person name="Barry K."/>
            <person name="Bills G."/>
            <person name="Bluhm B."/>
            <person name="Cannon C."/>
            <person name="Castanera R."/>
            <person name="Culley D."/>
            <person name="Daum C."/>
            <person name="Ezra D."/>
            <person name="Gonzalez J."/>
            <person name="Henrissat B."/>
            <person name="Kuo A."/>
            <person name="Liang C."/>
            <person name="Lipzen A."/>
            <person name="Lutzoni F."/>
            <person name="Magnuson J."/>
            <person name="Mondo S."/>
            <person name="Nolan M."/>
            <person name="Ohm R."/>
            <person name="Pangilinan J."/>
            <person name="Park H.-J."/>
            <person name="Ramirez L."/>
            <person name="Alfaro M."/>
            <person name="Sun H."/>
            <person name="Tritt A."/>
            <person name="Yoshinaga Y."/>
            <person name="Zwiers L.-H."/>
            <person name="Turgeon B."/>
            <person name="Goodwin S."/>
            <person name="Spatafora J."/>
            <person name="Crous P."/>
            <person name="Grigoriev I."/>
        </authorList>
    </citation>
    <scope>NUCLEOTIDE SEQUENCE</scope>
    <source>
        <strain evidence="9">CBS 161.51</strain>
    </source>
</reference>
<dbReference type="EMBL" id="ML976033">
    <property type="protein sequence ID" value="KAF1942649.1"/>
    <property type="molecule type" value="Genomic_DNA"/>
</dbReference>
<proteinExistence type="inferred from homology"/>
<feature type="region of interest" description="Disordered" evidence="6">
    <location>
        <begin position="332"/>
        <end position="369"/>
    </location>
</feature>
<gene>
    <name evidence="9" type="ORF">EJ02DRAFT_433890</name>
</gene>
<feature type="transmembrane region" description="Helical" evidence="7">
    <location>
        <begin position="212"/>
        <end position="232"/>
    </location>
</feature>